<dbReference type="SUPFAM" id="SSF54197">
    <property type="entry name" value="HIT-like"/>
    <property type="match status" value="1"/>
</dbReference>
<dbReference type="InterPro" id="IPR011146">
    <property type="entry name" value="HIT-like"/>
</dbReference>
<feature type="short sequence motif" description="Histidine triad motif" evidence="1">
    <location>
        <begin position="91"/>
        <end position="95"/>
    </location>
</feature>
<accession>A0ABT0ZZ24</accession>
<keyword evidence="4" id="KW-1185">Reference proteome</keyword>
<dbReference type="EMBL" id="JAGSOV010000026">
    <property type="protein sequence ID" value="MCO1655971.1"/>
    <property type="molecule type" value="Genomic_DNA"/>
</dbReference>
<organism evidence="3 4">
    <name type="scientific">Pseudonocardia humida</name>
    <dbReference type="NCBI Taxonomy" id="2800819"/>
    <lineage>
        <taxon>Bacteria</taxon>
        <taxon>Bacillati</taxon>
        <taxon>Actinomycetota</taxon>
        <taxon>Actinomycetes</taxon>
        <taxon>Pseudonocardiales</taxon>
        <taxon>Pseudonocardiaceae</taxon>
        <taxon>Pseudonocardia</taxon>
    </lineage>
</organism>
<sequence>MSTLFTKIIDGELPGRFVWSDDTAVGFLSINPLGPGHTLVVPRAEVDHWVDADPALVAHLTAVSHAIGAAVATAWQPPRVGLIVAGFEVPHLHLHVFPAWDMAAFDFAQAAGSIDQAEQDAHRDTLRAALRDAGHGANVPD</sequence>
<dbReference type="InterPro" id="IPR001310">
    <property type="entry name" value="Histidine_triad_HIT"/>
</dbReference>
<dbReference type="RefSeq" id="WP_252438269.1">
    <property type="nucleotide sequence ID" value="NZ_JAGSOV010000026.1"/>
</dbReference>
<dbReference type="Pfam" id="PF01230">
    <property type="entry name" value="HIT"/>
    <property type="match status" value="1"/>
</dbReference>
<dbReference type="Gene3D" id="3.30.428.10">
    <property type="entry name" value="HIT-like"/>
    <property type="match status" value="1"/>
</dbReference>
<gene>
    <name evidence="3" type="ORF">KDL28_13000</name>
</gene>
<dbReference type="InterPro" id="IPR036265">
    <property type="entry name" value="HIT-like_sf"/>
</dbReference>
<feature type="domain" description="HIT" evidence="2">
    <location>
        <begin position="4"/>
        <end position="107"/>
    </location>
</feature>
<evidence type="ECO:0000313" key="4">
    <source>
        <dbReference type="Proteomes" id="UP001165283"/>
    </source>
</evidence>
<protein>
    <submittedName>
        <fullName evidence="3">HIT family protein</fullName>
    </submittedName>
</protein>
<evidence type="ECO:0000259" key="2">
    <source>
        <dbReference type="PROSITE" id="PS51084"/>
    </source>
</evidence>
<dbReference type="PANTHER" id="PTHR46648:SF1">
    <property type="entry name" value="ADENOSINE 5'-MONOPHOSPHORAMIDASE HNT1"/>
    <property type="match status" value="1"/>
</dbReference>
<comment type="caution">
    <text evidence="3">The sequence shown here is derived from an EMBL/GenBank/DDBJ whole genome shotgun (WGS) entry which is preliminary data.</text>
</comment>
<dbReference type="PRINTS" id="PR00332">
    <property type="entry name" value="HISTRIAD"/>
</dbReference>
<reference evidence="3" key="1">
    <citation type="submission" date="2021-04" db="EMBL/GenBank/DDBJ databases">
        <title>Pseudonocardia sp. nov., isolated from sandy soil of mangrove forest.</title>
        <authorList>
            <person name="Zan Z."/>
            <person name="Huang R."/>
            <person name="Liu W."/>
        </authorList>
    </citation>
    <scope>NUCLEOTIDE SEQUENCE</scope>
    <source>
        <strain evidence="3">S2-4</strain>
    </source>
</reference>
<name>A0ABT0ZZ24_9PSEU</name>
<proteinExistence type="predicted"/>
<dbReference type="PROSITE" id="PS51084">
    <property type="entry name" value="HIT_2"/>
    <property type="match status" value="1"/>
</dbReference>
<dbReference type="Proteomes" id="UP001165283">
    <property type="component" value="Unassembled WGS sequence"/>
</dbReference>
<dbReference type="PANTHER" id="PTHR46648">
    <property type="entry name" value="HIT FAMILY PROTEIN 1"/>
    <property type="match status" value="1"/>
</dbReference>
<evidence type="ECO:0000313" key="3">
    <source>
        <dbReference type="EMBL" id="MCO1655971.1"/>
    </source>
</evidence>
<evidence type="ECO:0000256" key="1">
    <source>
        <dbReference type="PROSITE-ProRule" id="PRU00464"/>
    </source>
</evidence>